<dbReference type="Pfam" id="PF02661">
    <property type="entry name" value="Fic"/>
    <property type="match status" value="1"/>
</dbReference>
<dbReference type="PROSITE" id="PS51459">
    <property type="entry name" value="FIDO"/>
    <property type="match status" value="1"/>
</dbReference>
<feature type="domain" description="Fido" evidence="3">
    <location>
        <begin position="161"/>
        <end position="314"/>
    </location>
</feature>
<protein>
    <submittedName>
        <fullName evidence="4">Fic family protein</fullName>
    </submittedName>
</protein>
<dbReference type="GO" id="GO:0005524">
    <property type="term" value="F:ATP binding"/>
    <property type="evidence" value="ECO:0007669"/>
    <property type="project" value="UniProtKB-KW"/>
</dbReference>
<dbReference type="PANTHER" id="PTHR13504">
    <property type="entry name" value="FIDO DOMAIN-CONTAINING PROTEIN DDB_G0283145"/>
    <property type="match status" value="1"/>
</dbReference>
<dbReference type="RefSeq" id="WP_056984745.1">
    <property type="nucleotide sequence ID" value="NZ_AZGE01000030.1"/>
</dbReference>
<feature type="active site" evidence="1">
    <location>
        <position position="251"/>
    </location>
</feature>
<keyword evidence="2" id="KW-0067">ATP-binding</keyword>
<dbReference type="Proteomes" id="UP000050973">
    <property type="component" value="Unassembled WGS sequence"/>
</dbReference>
<dbReference type="InterPro" id="IPR003812">
    <property type="entry name" value="Fido"/>
</dbReference>
<dbReference type="PATRIC" id="fig|1423779.3.peg.1246"/>
<evidence type="ECO:0000256" key="2">
    <source>
        <dbReference type="PIRSR" id="PIRSR640198-2"/>
    </source>
</evidence>
<dbReference type="InterPro" id="IPR040198">
    <property type="entry name" value="Fido_containing"/>
</dbReference>
<name>A0A0R1WDX3_9LACO</name>
<reference evidence="4 5" key="1">
    <citation type="journal article" date="2015" name="Genome Announc.">
        <title>Expanding the biotechnology potential of lactobacilli through comparative genomics of 213 strains and associated genera.</title>
        <authorList>
            <person name="Sun Z."/>
            <person name="Harris H.M."/>
            <person name="McCann A."/>
            <person name="Guo C."/>
            <person name="Argimon S."/>
            <person name="Zhang W."/>
            <person name="Yang X."/>
            <person name="Jeffery I.B."/>
            <person name="Cooney J.C."/>
            <person name="Kagawa T.F."/>
            <person name="Liu W."/>
            <person name="Song Y."/>
            <person name="Salvetti E."/>
            <person name="Wrobel A."/>
            <person name="Rasinkangas P."/>
            <person name="Parkhill J."/>
            <person name="Rea M.C."/>
            <person name="O'Sullivan O."/>
            <person name="Ritari J."/>
            <person name="Douillard F.P."/>
            <person name="Paul Ross R."/>
            <person name="Yang R."/>
            <person name="Briner A.E."/>
            <person name="Felis G.E."/>
            <person name="de Vos W.M."/>
            <person name="Barrangou R."/>
            <person name="Klaenhammer T.R."/>
            <person name="Caufield P.W."/>
            <person name="Cui Y."/>
            <person name="Zhang H."/>
            <person name="O'Toole P.W."/>
        </authorList>
    </citation>
    <scope>NUCLEOTIDE SEQUENCE [LARGE SCALE GENOMIC DNA]</scope>
    <source>
        <strain evidence="4 5">DSM 4864</strain>
    </source>
</reference>
<evidence type="ECO:0000256" key="1">
    <source>
        <dbReference type="PIRSR" id="PIRSR640198-1"/>
    </source>
</evidence>
<evidence type="ECO:0000313" key="4">
    <source>
        <dbReference type="EMBL" id="KRM14388.1"/>
    </source>
</evidence>
<proteinExistence type="predicted"/>
<feature type="binding site" evidence="2">
    <location>
        <begin position="292"/>
        <end position="293"/>
    </location>
    <ligand>
        <name>ATP</name>
        <dbReference type="ChEBI" id="CHEBI:30616"/>
    </ligand>
</feature>
<dbReference type="EMBL" id="AZGE01000030">
    <property type="protein sequence ID" value="KRM14388.1"/>
    <property type="molecule type" value="Genomic_DNA"/>
</dbReference>
<evidence type="ECO:0000259" key="3">
    <source>
        <dbReference type="PROSITE" id="PS51459"/>
    </source>
</evidence>
<dbReference type="InterPro" id="IPR036597">
    <property type="entry name" value="Fido-like_dom_sf"/>
</dbReference>
<comment type="caution">
    <text evidence="4">The sequence shown here is derived from an EMBL/GenBank/DDBJ whole genome shotgun (WGS) entry which is preliminary data.</text>
</comment>
<dbReference type="Gene3D" id="1.10.3290.10">
    <property type="entry name" value="Fido-like domain"/>
    <property type="match status" value="1"/>
</dbReference>
<dbReference type="AlphaFoldDB" id="A0A0R1WDX3"/>
<accession>A0A0R1WDX3</accession>
<organism evidence="4 5">
    <name type="scientific">Limosilactobacillus oris DSM 4864</name>
    <dbReference type="NCBI Taxonomy" id="1423779"/>
    <lineage>
        <taxon>Bacteria</taxon>
        <taxon>Bacillati</taxon>
        <taxon>Bacillota</taxon>
        <taxon>Bacilli</taxon>
        <taxon>Lactobacillales</taxon>
        <taxon>Lactobacillaceae</taxon>
        <taxon>Limosilactobacillus</taxon>
    </lineage>
</organism>
<gene>
    <name evidence="4" type="ORF">FC49_GL001213</name>
</gene>
<dbReference type="SUPFAM" id="SSF140931">
    <property type="entry name" value="Fic-like"/>
    <property type="match status" value="1"/>
</dbReference>
<evidence type="ECO:0000313" key="5">
    <source>
        <dbReference type="Proteomes" id="UP000050973"/>
    </source>
</evidence>
<keyword evidence="2" id="KW-0547">Nucleotide-binding</keyword>
<dbReference type="PANTHER" id="PTHR13504:SF40">
    <property type="entry name" value="FIDO DOMAIN-CONTAINING PROTEIN"/>
    <property type="match status" value="1"/>
</dbReference>
<sequence length="432" mass="49386">MKYLPLAKYKYAVSNGDDPRIIAENEYNARLDNYAVQKTFLYPLLTYRDESQTSKYPIFFLPLPKILTLADQFRFNSKTINHIASQLPPLAISQFLNSLLVSEIFYTNDIEGVKTNKIEIGTVIQENNLLASQRGKSSEKRLGSTIKLYQQTQYGKPIYIQTLADFRRIYDTLLKGELAADRQPNGKIFRDRLTNGELLTISSSTKVVHRPPADEEKIQQAMSSVIKFMNDESMPALYKALITHFFFENTHPFLDGNGRMGHYLLSTYLSSKYDRFTGFSVATAIHAHIQQYYKDFIVADNAENYADLTLFIQSLLEILTSQQQENIATLNQLKALLNDAEQTISKWIQEHSAKFPTTLSPQLIQQTLSYLAQSKLFSYAPSLGIKDNEIIRNNKDNGFAMAKTRRTLDFLEDCGIIKLIAKKPKQHEITLI</sequence>